<dbReference type="Proteomes" id="UP000318017">
    <property type="component" value="Chromosome"/>
</dbReference>
<proteinExistence type="predicted"/>
<feature type="region of interest" description="Disordered" evidence="1">
    <location>
        <begin position="1"/>
        <end position="76"/>
    </location>
</feature>
<accession>A0A518G0F8</accession>
<dbReference type="KEGG" id="ahel:Q31a_03620"/>
<name>A0A518G0F8_9BACT</name>
<dbReference type="AlphaFoldDB" id="A0A518G0F8"/>
<sequence length="131" mass="13773">MELENGAPVGGVENASCGSGTNSIRKARSLPRRERYATTEGWMHPQDDCTVETSSAGEIPNRSSGQHAYMGSPENSTPRSIVWGAFDAAAEWKDAAFACAGTRSVTAIVDAGPQPAAKTNPIVANCFALMK</sequence>
<evidence type="ECO:0000256" key="1">
    <source>
        <dbReference type="SAM" id="MobiDB-lite"/>
    </source>
</evidence>
<feature type="compositionally biased region" description="Polar residues" evidence="1">
    <location>
        <begin position="51"/>
        <end position="66"/>
    </location>
</feature>
<protein>
    <submittedName>
        <fullName evidence="2">Uncharacterized protein</fullName>
    </submittedName>
</protein>
<evidence type="ECO:0000313" key="2">
    <source>
        <dbReference type="EMBL" id="QDV22083.1"/>
    </source>
</evidence>
<organism evidence="2 3">
    <name type="scientific">Aureliella helgolandensis</name>
    <dbReference type="NCBI Taxonomy" id="2527968"/>
    <lineage>
        <taxon>Bacteria</taxon>
        <taxon>Pseudomonadati</taxon>
        <taxon>Planctomycetota</taxon>
        <taxon>Planctomycetia</taxon>
        <taxon>Pirellulales</taxon>
        <taxon>Pirellulaceae</taxon>
        <taxon>Aureliella</taxon>
    </lineage>
</organism>
<dbReference type="EMBL" id="CP036298">
    <property type="protein sequence ID" value="QDV22083.1"/>
    <property type="molecule type" value="Genomic_DNA"/>
</dbReference>
<reference evidence="2 3" key="1">
    <citation type="submission" date="2019-02" db="EMBL/GenBank/DDBJ databases">
        <title>Deep-cultivation of Planctomycetes and their phenomic and genomic characterization uncovers novel biology.</title>
        <authorList>
            <person name="Wiegand S."/>
            <person name="Jogler M."/>
            <person name="Boedeker C."/>
            <person name="Pinto D."/>
            <person name="Vollmers J."/>
            <person name="Rivas-Marin E."/>
            <person name="Kohn T."/>
            <person name="Peeters S.H."/>
            <person name="Heuer A."/>
            <person name="Rast P."/>
            <person name="Oberbeckmann S."/>
            <person name="Bunk B."/>
            <person name="Jeske O."/>
            <person name="Meyerdierks A."/>
            <person name="Storesund J.E."/>
            <person name="Kallscheuer N."/>
            <person name="Luecker S."/>
            <person name="Lage O.M."/>
            <person name="Pohl T."/>
            <person name="Merkel B.J."/>
            <person name="Hornburger P."/>
            <person name="Mueller R.-W."/>
            <person name="Bruemmer F."/>
            <person name="Labrenz M."/>
            <person name="Spormann A.M."/>
            <person name="Op den Camp H."/>
            <person name="Overmann J."/>
            <person name="Amann R."/>
            <person name="Jetten M.S.M."/>
            <person name="Mascher T."/>
            <person name="Medema M.H."/>
            <person name="Devos D.P."/>
            <person name="Kaster A.-K."/>
            <person name="Ovreas L."/>
            <person name="Rohde M."/>
            <person name="Galperin M.Y."/>
            <person name="Jogler C."/>
        </authorList>
    </citation>
    <scope>NUCLEOTIDE SEQUENCE [LARGE SCALE GENOMIC DNA]</scope>
    <source>
        <strain evidence="2 3">Q31a</strain>
    </source>
</reference>
<gene>
    <name evidence="2" type="ORF">Q31a_03620</name>
</gene>
<dbReference type="RefSeq" id="WP_145073065.1">
    <property type="nucleotide sequence ID" value="NZ_CP036298.1"/>
</dbReference>
<keyword evidence="3" id="KW-1185">Reference proteome</keyword>
<evidence type="ECO:0000313" key="3">
    <source>
        <dbReference type="Proteomes" id="UP000318017"/>
    </source>
</evidence>